<comment type="pathway">
    <text evidence="1">Glycan biosynthesis; glycogen biosynthesis.</text>
</comment>
<comment type="catalytic activity">
    <reaction evidence="14">
        <text>D-maltose + ATP = alpha-maltose 1-phosphate + ADP + H(+)</text>
        <dbReference type="Rhea" id="RHEA:31915"/>
        <dbReference type="ChEBI" id="CHEBI:15378"/>
        <dbReference type="ChEBI" id="CHEBI:17306"/>
        <dbReference type="ChEBI" id="CHEBI:30616"/>
        <dbReference type="ChEBI" id="CHEBI:63576"/>
        <dbReference type="ChEBI" id="CHEBI:456216"/>
        <dbReference type="EC" id="2.7.1.175"/>
    </reaction>
</comment>
<keyword evidence="18" id="KW-1185">Reference proteome</keyword>
<keyword evidence="7 17" id="KW-0808">Transferase</keyword>
<evidence type="ECO:0000256" key="4">
    <source>
        <dbReference type="ARBA" id="ARBA00011962"/>
    </source>
</evidence>
<dbReference type="AlphaFoldDB" id="A0A3A4AAK7"/>
<evidence type="ECO:0000256" key="14">
    <source>
        <dbReference type="ARBA" id="ARBA00049067"/>
    </source>
</evidence>
<organism evidence="17 18">
    <name type="scientific">Bailinhaonella thermotolerans</name>
    <dbReference type="NCBI Taxonomy" id="1070861"/>
    <lineage>
        <taxon>Bacteria</taxon>
        <taxon>Bacillati</taxon>
        <taxon>Actinomycetota</taxon>
        <taxon>Actinomycetes</taxon>
        <taxon>Streptosporangiales</taxon>
        <taxon>Streptosporangiaceae</taxon>
        <taxon>Bailinhaonella</taxon>
    </lineage>
</organism>
<dbReference type="Gene3D" id="3.90.1200.10">
    <property type="match status" value="1"/>
</dbReference>
<keyword evidence="8" id="KW-0547">Nucleotide-binding</keyword>
<comment type="subunit">
    <text evidence="3">Monomer.</text>
</comment>
<proteinExistence type="inferred from homology"/>
<evidence type="ECO:0000313" key="18">
    <source>
        <dbReference type="Proteomes" id="UP000265768"/>
    </source>
</evidence>
<evidence type="ECO:0000259" key="15">
    <source>
        <dbReference type="Pfam" id="PF01636"/>
    </source>
</evidence>
<accession>A0A3A4AAK7</accession>
<gene>
    <name evidence="17" type="ORF">D5H75_27655</name>
</gene>
<evidence type="ECO:0000256" key="5">
    <source>
        <dbReference type="ARBA" id="ARBA00013882"/>
    </source>
</evidence>
<dbReference type="Pfam" id="PF18085">
    <property type="entry name" value="Mak_N_cap"/>
    <property type="match status" value="1"/>
</dbReference>
<evidence type="ECO:0000256" key="3">
    <source>
        <dbReference type="ARBA" id="ARBA00011245"/>
    </source>
</evidence>
<comment type="caution">
    <text evidence="17">The sequence shown here is derived from an EMBL/GenBank/DDBJ whole genome shotgun (WGS) entry which is preliminary data.</text>
</comment>
<dbReference type="UniPathway" id="UPA00164"/>
<keyword evidence="12" id="KW-0119">Carbohydrate metabolism</keyword>
<evidence type="ECO:0000256" key="8">
    <source>
        <dbReference type="ARBA" id="ARBA00022741"/>
    </source>
</evidence>
<reference evidence="17 18" key="1">
    <citation type="submission" date="2018-09" db="EMBL/GenBank/DDBJ databases">
        <title>YIM 75507 draft genome.</title>
        <authorList>
            <person name="Tang S."/>
            <person name="Feng Y."/>
        </authorList>
    </citation>
    <scope>NUCLEOTIDE SEQUENCE [LARGE SCALE GENOMIC DNA]</scope>
    <source>
        <strain evidence="17 18">YIM 75507</strain>
    </source>
</reference>
<dbReference type="EMBL" id="QZEY01000013">
    <property type="protein sequence ID" value="RJL25119.1"/>
    <property type="molecule type" value="Genomic_DNA"/>
</dbReference>
<feature type="domain" description="Aminoglycoside phosphotransferase" evidence="15">
    <location>
        <begin position="146"/>
        <end position="361"/>
    </location>
</feature>
<keyword evidence="11" id="KW-0320">Glycogen biosynthesis</keyword>
<dbReference type="EC" id="2.7.1.175" evidence="4"/>
<dbReference type="OrthoDB" id="3787729at2"/>
<dbReference type="RefSeq" id="WP_119929479.1">
    <property type="nucleotide sequence ID" value="NZ_QZEY01000013.1"/>
</dbReference>
<dbReference type="InterPro" id="IPR011009">
    <property type="entry name" value="Kinase-like_dom_sf"/>
</dbReference>
<protein>
    <recommendedName>
        <fullName evidence="5">Maltokinase</fullName>
        <ecNumber evidence="4">2.7.1.175</ecNumber>
    </recommendedName>
    <alternativeName>
        <fullName evidence="13">Maltose-1-phosphate synthase</fullName>
    </alternativeName>
</protein>
<dbReference type="InterPro" id="IPR040999">
    <property type="entry name" value="Mak_N_cap"/>
</dbReference>
<evidence type="ECO:0000256" key="6">
    <source>
        <dbReference type="ARBA" id="ARBA00022600"/>
    </source>
</evidence>
<dbReference type="InterPro" id="IPR002575">
    <property type="entry name" value="Aminoglycoside_PTrfase"/>
</dbReference>
<dbReference type="GO" id="GO:0005978">
    <property type="term" value="P:glycogen biosynthetic process"/>
    <property type="evidence" value="ECO:0007669"/>
    <property type="project" value="UniProtKB-UniPathway"/>
</dbReference>
<evidence type="ECO:0000256" key="10">
    <source>
        <dbReference type="ARBA" id="ARBA00022840"/>
    </source>
</evidence>
<evidence type="ECO:0000259" key="16">
    <source>
        <dbReference type="Pfam" id="PF18085"/>
    </source>
</evidence>
<sequence length="456" mass="49697">MTTSLQALLAGWISGQRWFAGKGRAIDELTVISDIELTDDDPGMRHLVLAVRQGENVDHYQLLVGLRAELPDRLRHVEIGPVEFAGRTAVAYDGLHDTALTRLLLRAMSGGEDFGGLRFRGDAGLRTDLRSLVVTAEQSNTSLVFGDIYILKLFRRLNAGLNPELEIVSALAERGSPHVARPYGHIELEGTTCAILQEFLAGASDGWSLATTSVRDFYASPEGLGAADVGGDFAAEAERLGAATAEVHQELAAAFPTGELDRDDLVLLATGMHKRLEHALSEVAEMAPYAEGIMRVFDALAMLGRAETVQRVHGDYHLGQVMRTTDRWVVLDFEGEPGQPLAERRALSSPLRDVAGMLRSFEYAARHLLVPEAGAAEPAAGSDQALEEARAAEWAAHNRAAFMNGYATGGTDPRDHAVLLRALELDKAVYEVLYEARNRPSWLRIPLGSLEEYRQP</sequence>
<feature type="domain" description="Maltokinase N-terminal cap" evidence="16">
    <location>
        <begin position="12"/>
        <end position="97"/>
    </location>
</feature>
<keyword evidence="6" id="KW-0321">Glycogen metabolism</keyword>
<evidence type="ECO:0000256" key="2">
    <source>
        <dbReference type="ARBA" id="ARBA00006219"/>
    </source>
</evidence>
<evidence type="ECO:0000256" key="12">
    <source>
        <dbReference type="ARBA" id="ARBA00023277"/>
    </source>
</evidence>
<dbReference type="GO" id="GO:0016301">
    <property type="term" value="F:kinase activity"/>
    <property type="evidence" value="ECO:0007669"/>
    <property type="project" value="UniProtKB-KW"/>
</dbReference>
<evidence type="ECO:0000256" key="11">
    <source>
        <dbReference type="ARBA" id="ARBA00023056"/>
    </source>
</evidence>
<evidence type="ECO:0000256" key="9">
    <source>
        <dbReference type="ARBA" id="ARBA00022777"/>
    </source>
</evidence>
<keyword evidence="9" id="KW-0418">Kinase</keyword>
<evidence type="ECO:0000256" key="7">
    <source>
        <dbReference type="ARBA" id="ARBA00022679"/>
    </source>
</evidence>
<keyword evidence="10" id="KW-0067">ATP-binding</keyword>
<comment type="similarity">
    <text evidence="2">Belongs to the aminoglycoside phosphotransferase family.</text>
</comment>
<dbReference type="GO" id="GO:0005524">
    <property type="term" value="F:ATP binding"/>
    <property type="evidence" value="ECO:0007669"/>
    <property type="project" value="UniProtKB-KW"/>
</dbReference>
<dbReference type="Proteomes" id="UP000265768">
    <property type="component" value="Unassembled WGS sequence"/>
</dbReference>
<dbReference type="Pfam" id="PF01636">
    <property type="entry name" value="APH"/>
    <property type="match status" value="1"/>
</dbReference>
<evidence type="ECO:0000313" key="17">
    <source>
        <dbReference type="EMBL" id="RJL25119.1"/>
    </source>
</evidence>
<dbReference type="SUPFAM" id="SSF56112">
    <property type="entry name" value="Protein kinase-like (PK-like)"/>
    <property type="match status" value="1"/>
</dbReference>
<name>A0A3A4AAK7_9ACTN</name>
<evidence type="ECO:0000256" key="13">
    <source>
        <dbReference type="ARBA" id="ARBA00031251"/>
    </source>
</evidence>
<evidence type="ECO:0000256" key="1">
    <source>
        <dbReference type="ARBA" id="ARBA00004964"/>
    </source>
</evidence>